<dbReference type="HOGENOM" id="CLU_1814927_0_0_6"/>
<evidence type="ECO:0000256" key="1">
    <source>
        <dbReference type="ARBA" id="ARBA00004141"/>
    </source>
</evidence>
<comment type="similarity">
    <text evidence="2 6">Belongs to the 4-toluene sulfonate uptake permease (TSUP) (TC 2.A.102) family.</text>
</comment>
<keyword evidence="4 6" id="KW-1133">Transmembrane helix</keyword>
<keyword evidence="5 6" id="KW-0472">Membrane</keyword>
<dbReference type="Pfam" id="PF01925">
    <property type="entry name" value="TauE"/>
    <property type="match status" value="1"/>
</dbReference>
<proteinExistence type="inferred from homology"/>
<feature type="transmembrane region" description="Helical" evidence="6">
    <location>
        <begin position="33"/>
        <end position="55"/>
    </location>
</feature>
<evidence type="ECO:0000313" key="8">
    <source>
        <dbReference type="Proteomes" id="UP000010809"/>
    </source>
</evidence>
<evidence type="ECO:0000256" key="3">
    <source>
        <dbReference type="ARBA" id="ARBA00022692"/>
    </source>
</evidence>
<feature type="transmembrane region" description="Helical" evidence="6">
    <location>
        <begin position="75"/>
        <end position="96"/>
    </location>
</feature>
<dbReference type="EMBL" id="CP003989">
    <property type="protein sequence ID" value="AGA32578.1"/>
    <property type="molecule type" value="Genomic_DNA"/>
</dbReference>
<reference evidence="7" key="1">
    <citation type="submission" date="2015-12" db="EMBL/GenBank/DDBJ databases">
        <authorList>
            <person name="Tikhonova T.V."/>
            <person name="Pavlov A.R."/>
            <person name="Beletsky A.V."/>
            <person name="Mardanov A.V."/>
            <person name="Sorokin D.Y."/>
            <person name="Ravin N.V."/>
            <person name="Popov V.O."/>
        </authorList>
    </citation>
    <scope>NUCLEOTIDE SEQUENCE</scope>
    <source>
        <strain evidence="7">DSM 14787</strain>
    </source>
</reference>
<evidence type="ECO:0000313" key="7">
    <source>
        <dbReference type="EMBL" id="AGA32578.1"/>
    </source>
</evidence>
<sequence length="142" mass="14117">MALEWGPLLLVTVAAFFAGSINALAGGGSFITLSALVFVGVPPVPANATGTAALLPGYIASAWSDRNLIRAPAGLSLRAVLLLATGGGAAGAVLLLATTDAAFRGIVPWLLLFATLLFAFGPALQRRLPRGEGAGGVGCCAS</sequence>
<dbReference type="GO" id="GO:0005886">
    <property type="term" value="C:plasma membrane"/>
    <property type="evidence" value="ECO:0007669"/>
    <property type="project" value="UniProtKB-SubCell"/>
</dbReference>
<evidence type="ECO:0000256" key="4">
    <source>
        <dbReference type="ARBA" id="ARBA00022989"/>
    </source>
</evidence>
<evidence type="ECO:0000256" key="5">
    <source>
        <dbReference type="ARBA" id="ARBA00023136"/>
    </source>
</evidence>
<evidence type="ECO:0000256" key="6">
    <source>
        <dbReference type="RuleBase" id="RU363041"/>
    </source>
</evidence>
<keyword evidence="8" id="KW-1185">Reference proteome</keyword>
<dbReference type="eggNOG" id="COG0730">
    <property type="taxonomic scope" value="Bacteria"/>
</dbReference>
<accession>L0DU73</accession>
<keyword evidence="6" id="KW-1003">Cell membrane</keyword>
<protein>
    <recommendedName>
        <fullName evidence="6">Probable membrane transporter protein</fullName>
    </recommendedName>
</protein>
<feature type="transmembrane region" description="Helical" evidence="6">
    <location>
        <begin position="102"/>
        <end position="120"/>
    </location>
</feature>
<evidence type="ECO:0000256" key="2">
    <source>
        <dbReference type="ARBA" id="ARBA00009142"/>
    </source>
</evidence>
<dbReference type="STRING" id="1255043.TVNIR_0888"/>
<name>L0DU73_THIND</name>
<dbReference type="InterPro" id="IPR002781">
    <property type="entry name" value="TM_pro_TauE-like"/>
</dbReference>
<dbReference type="AlphaFoldDB" id="L0DU73"/>
<comment type="subcellular location">
    <subcellularLocation>
        <location evidence="6">Cell membrane</location>
        <topology evidence="6">Multi-pass membrane protein</topology>
    </subcellularLocation>
    <subcellularLocation>
        <location evidence="1">Membrane</location>
        <topology evidence="1">Multi-pass membrane protein</topology>
    </subcellularLocation>
</comment>
<gene>
    <name evidence="7" type="ordered locus">TVNIR_0888</name>
</gene>
<keyword evidence="3 6" id="KW-0812">Transmembrane</keyword>
<organism evidence="7 8">
    <name type="scientific">Thioalkalivibrio nitratireducens (strain DSM 14787 / UNIQEM 213 / ALEN2)</name>
    <dbReference type="NCBI Taxonomy" id="1255043"/>
    <lineage>
        <taxon>Bacteria</taxon>
        <taxon>Pseudomonadati</taxon>
        <taxon>Pseudomonadota</taxon>
        <taxon>Gammaproteobacteria</taxon>
        <taxon>Chromatiales</taxon>
        <taxon>Ectothiorhodospiraceae</taxon>
        <taxon>Thioalkalivibrio</taxon>
    </lineage>
</organism>
<dbReference type="KEGG" id="tni:TVNIR_0888"/>
<dbReference type="PATRIC" id="fig|1255043.3.peg.894"/>
<dbReference type="Proteomes" id="UP000010809">
    <property type="component" value="Chromosome"/>
</dbReference>